<accession>A0ABY8FLU7</accession>
<evidence type="ECO:0000313" key="3">
    <source>
        <dbReference type="Proteomes" id="UP001215827"/>
    </source>
</evidence>
<dbReference type="Proteomes" id="UP001215827">
    <property type="component" value="Chromosome"/>
</dbReference>
<keyword evidence="1" id="KW-0732">Signal</keyword>
<dbReference type="Pfam" id="PF10604">
    <property type="entry name" value="Polyketide_cyc2"/>
    <property type="match status" value="1"/>
</dbReference>
<gene>
    <name evidence="2" type="ORF">P7228_08190</name>
</gene>
<reference evidence="2 3" key="1">
    <citation type="submission" date="2023-03" db="EMBL/GenBank/DDBJ databases">
        <title>Altererythrobacter sp. CAU 1644 isolated from sand.</title>
        <authorList>
            <person name="Kim W."/>
        </authorList>
    </citation>
    <scope>NUCLEOTIDE SEQUENCE [LARGE SCALE GENOMIC DNA]</scope>
    <source>
        <strain evidence="2 3">CAU 1644</strain>
    </source>
</reference>
<name>A0ABY8FLU7_9SPHN</name>
<evidence type="ECO:0000256" key="1">
    <source>
        <dbReference type="SAM" id="SignalP"/>
    </source>
</evidence>
<dbReference type="SUPFAM" id="SSF55961">
    <property type="entry name" value="Bet v1-like"/>
    <property type="match status" value="1"/>
</dbReference>
<proteinExistence type="predicted"/>
<organism evidence="2 3">
    <name type="scientific">Altererythrobacter arenosus</name>
    <dbReference type="NCBI Taxonomy" id="3032592"/>
    <lineage>
        <taxon>Bacteria</taxon>
        <taxon>Pseudomonadati</taxon>
        <taxon>Pseudomonadota</taxon>
        <taxon>Alphaproteobacteria</taxon>
        <taxon>Sphingomonadales</taxon>
        <taxon>Erythrobacteraceae</taxon>
        <taxon>Altererythrobacter</taxon>
    </lineage>
</organism>
<dbReference type="InterPro" id="IPR023393">
    <property type="entry name" value="START-like_dom_sf"/>
</dbReference>
<feature type="chain" id="PRO_5045740811" evidence="1">
    <location>
        <begin position="24"/>
        <end position="197"/>
    </location>
</feature>
<sequence>MKRRALLNLCAALTIGLASPLAAQEGEVSVEVIEESDGTRTLVHETIIDAPVAAVWATLSTEAGWLMWGPKFARFDLRAGGSIETGYHEGATMGDPQNIRHRILAFVPERMIALKVEQAPERGLVSMDTLAPLWGVYELEPVGPDRTRLRIAGLGYGNDDASSQMLGFFKAGNVYSIELLRQNLAERSAAKVQTGRE</sequence>
<dbReference type="Gene3D" id="3.30.530.20">
    <property type="match status" value="1"/>
</dbReference>
<evidence type="ECO:0000313" key="2">
    <source>
        <dbReference type="EMBL" id="WFL75990.1"/>
    </source>
</evidence>
<keyword evidence="3" id="KW-1185">Reference proteome</keyword>
<dbReference type="InterPro" id="IPR019587">
    <property type="entry name" value="Polyketide_cyclase/dehydratase"/>
</dbReference>
<dbReference type="EMBL" id="CP121106">
    <property type="protein sequence ID" value="WFL75990.1"/>
    <property type="molecule type" value="Genomic_DNA"/>
</dbReference>
<dbReference type="RefSeq" id="WP_278014758.1">
    <property type="nucleotide sequence ID" value="NZ_CP121106.1"/>
</dbReference>
<feature type="signal peptide" evidence="1">
    <location>
        <begin position="1"/>
        <end position="23"/>
    </location>
</feature>
<dbReference type="CDD" id="cd07814">
    <property type="entry name" value="SRPBCC_CalC_Aha1-like"/>
    <property type="match status" value="1"/>
</dbReference>
<protein>
    <submittedName>
        <fullName evidence="2">SRPBCC domain-containing protein</fullName>
    </submittedName>
</protein>